<reference evidence="3" key="1">
    <citation type="journal article" date="2014" name="Front. Microbiol.">
        <title>High frequency of phylogenetically diverse reductive dehalogenase-homologous genes in deep subseafloor sedimentary metagenomes.</title>
        <authorList>
            <person name="Kawai M."/>
            <person name="Futagami T."/>
            <person name="Toyoda A."/>
            <person name="Takaki Y."/>
            <person name="Nishi S."/>
            <person name="Hori S."/>
            <person name="Arai W."/>
            <person name="Tsubouchi T."/>
            <person name="Morono Y."/>
            <person name="Uchiyama I."/>
            <person name="Ito T."/>
            <person name="Fujiyama A."/>
            <person name="Inagaki F."/>
            <person name="Takami H."/>
        </authorList>
    </citation>
    <scope>NUCLEOTIDE SEQUENCE</scope>
    <source>
        <strain evidence="3">Expedition CK06-06</strain>
    </source>
</reference>
<feature type="domain" description="Helicase C-terminal" evidence="2">
    <location>
        <begin position="107"/>
        <end position="262"/>
    </location>
</feature>
<organism evidence="3">
    <name type="scientific">marine sediment metagenome</name>
    <dbReference type="NCBI Taxonomy" id="412755"/>
    <lineage>
        <taxon>unclassified sequences</taxon>
        <taxon>metagenomes</taxon>
        <taxon>ecological metagenomes</taxon>
    </lineage>
</organism>
<evidence type="ECO:0000259" key="2">
    <source>
        <dbReference type="PROSITE" id="PS51194"/>
    </source>
</evidence>
<dbReference type="InterPro" id="IPR049730">
    <property type="entry name" value="SNF2/RAD54-like_C"/>
</dbReference>
<dbReference type="InterPro" id="IPR027417">
    <property type="entry name" value="P-loop_NTPase"/>
</dbReference>
<dbReference type="PROSITE" id="PS51194">
    <property type="entry name" value="HELICASE_CTER"/>
    <property type="match status" value="1"/>
</dbReference>
<comment type="caution">
    <text evidence="3">The sequence shown here is derived from an EMBL/GenBank/DDBJ whole genome shotgun (WGS) entry which is preliminary data.</text>
</comment>
<gene>
    <name evidence="3" type="ORF">S01H1_15300</name>
</gene>
<evidence type="ECO:0000256" key="1">
    <source>
        <dbReference type="ARBA" id="ARBA00022801"/>
    </source>
</evidence>
<dbReference type="SMART" id="SM00490">
    <property type="entry name" value="HELICc"/>
    <property type="match status" value="1"/>
</dbReference>
<dbReference type="GO" id="GO:0016787">
    <property type="term" value="F:hydrolase activity"/>
    <property type="evidence" value="ECO:0007669"/>
    <property type="project" value="UniProtKB-KW"/>
</dbReference>
<dbReference type="Pfam" id="PF00271">
    <property type="entry name" value="Helicase_C"/>
    <property type="match status" value="1"/>
</dbReference>
<dbReference type="Gene3D" id="3.40.50.300">
    <property type="entry name" value="P-loop containing nucleotide triphosphate hydrolases"/>
    <property type="match status" value="1"/>
</dbReference>
<dbReference type="CDD" id="cd18793">
    <property type="entry name" value="SF2_C_SNF"/>
    <property type="match status" value="1"/>
</dbReference>
<dbReference type="InterPro" id="IPR001650">
    <property type="entry name" value="Helicase_C-like"/>
</dbReference>
<dbReference type="EMBL" id="BARS01007986">
    <property type="protein sequence ID" value="GAF72224.1"/>
    <property type="molecule type" value="Genomic_DNA"/>
</dbReference>
<proteinExistence type="predicted"/>
<dbReference type="SUPFAM" id="SSF52540">
    <property type="entry name" value="P-loop containing nucleoside triphosphate hydrolases"/>
    <property type="match status" value="1"/>
</dbReference>
<sequence length="381" mass="43571">IILSQYVCCKQAAADPALVKDTVALRSGDEEILIRPYMKELELQGKKYIIFRDEEKEGALSLLDEESNTSIQLISSGGKRRSLRINKKVYDVSIISGKNIPSAKYERLDKLVEEITARGEKIVIFTNYRDVVKRLKGRFEKYGVCTLLGGGPVAKRDDAIEEFQTSKDKKILIATLKTGGEAINLTAANNVIFMDKPWTPQEVWQAVDRLHRFGQDKPVNIYSLVAQNTVDERVEIVLRDAETVFYQTIEGYPTPRHREKIVKDLIRVHKGVKDLHSYFARKRRRERKKAEKAKLKTFVESKDAENGFILKILDINTVTGRLMDVEGNFVKFENIREILGRAPPLDDSSKAFLKEFLTHRLDFEHSTGIQLKASILWPIFS</sequence>
<keyword evidence="1" id="KW-0378">Hydrolase</keyword>
<protein>
    <recommendedName>
        <fullName evidence="2">Helicase C-terminal domain-containing protein</fullName>
    </recommendedName>
</protein>
<feature type="non-terminal residue" evidence="3">
    <location>
        <position position="1"/>
    </location>
</feature>
<accession>X0RTQ7</accession>
<dbReference type="AlphaFoldDB" id="X0RTQ7"/>
<dbReference type="PANTHER" id="PTHR10799">
    <property type="entry name" value="SNF2/RAD54 HELICASE FAMILY"/>
    <property type="match status" value="1"/>
</dbReference>
<name>X0RTQ7_9ZZZZ</name>
<feature type="non-terminal residue" evidence="3">
    <location>
        <position position="381"/>
    </location>
</feature>
<evidence type="ECO:0000313" key="3">
    <source>
        <dbReference type="EMBL" id="GAF72224.1"/>
    </source>
</evidence>